<dbReference type="PROSITE" id="PS50137">
    <property type="entry name" value="DS_RBD"/>
    <property type="match status" value="1"/>
</dbReference>
<keyword evidence="1" id="KW-0694">RNA-binding</keyword>
<dbReference type="AlphaFoldDB" id="A0A8D3AYL8"/>
<feature type="domain" description="DRBM" evidence="3">
    <location>
        <begin position="5"/>
        <end position="69"/>
    </location>
</feature>
<sequence>MEVNNWVSMLKENADRTMSTVNYTLLSSSGPSHNPVFTYRAELRGEGSASRQGLAKARAAKDLMARVGGGGPLRPLRLGPLQLRQTSLGPDPEKRE</sequence>
<dbReference type="Proteomes" id="UP000694558">
    <property type="component" value="Chromosome 19"/>
</dbReference>
<evidence type="ECO:0000313" key="5">
    <source>
        <dbReference type="Proteomes" id="UP000694558"/>
    </source>
</evidence>
<feature type="compositionally biased region" description="Low complexity" evidence="2">
    <location>
        <begin position="73"/>
        <end position="85"/>
    </location>
</feature>
<reference evidence="4" key="2">
    <citation type="submission" date="2025-08" db="UniProtKB">
        <authorList>
            <consortium name="Ensembl"/>
        </authorList>
    </citation>
    <scope>IDENTIFICATION</scope>
</reference>
<feature type="region of interest" description="Disordered" evidence="2">
    <location>
        <begin position="66"/>
        <end position="96"/>
    </location>
</feature>
<name>A0A8D3AYL8_SCOMX</name>
<dbReference type="SMART" id="SM00358">
    <property type="entry name" value="DSRM"/>
    <property type="match status" value="1"/>
</dbReference>
<dbReference type="Ensembl" id="ENSSMAT00000025958.2">
    <property type="protein sequence ID" value="ENSSMAP00000025643.2"/>
    <property type="gene ID" value="ENSSMAG00000015690.2"/>
</dbReference>
<evidence type="ECO:0000256" key="1">
    <source>
        <dbReference type="PROSITE-ProRule" id="PRU00266"/>
    </source>
</evidence>
<evidence type="ECO:0000259" key="3">
    <source>
        <dbReference type="PROSITE" id="PS50137"/>
    </source>
</evidence>
<organism evidence="4 5">
    <name type="scientific">Scophthalmus maximus</name>
    <name type="common">Turbot</name>
    <name type="synonym">Psetta maxima</name>
    <dbReference type="NCBI Taxonomy" id="52904"/>
    <lineage>
        <taxon>Eukaryota</taxon>
        <taxon>Metazoa</taxon>
        <taxon>Chordata</taxon>
        <taxon>Craniata</taxon>
        <taxon>Vertebrata</taxon>
        <taxon>Euteleostomi</taxon>
        <taxon>Actinopterygii</taxon>
        <taxon>Neopterygii</taxon>
        <taxon>Teleostei</taxon>
        <taxon>Neoteleostei</taxon>
        <taxon>Acanthomorphata</taxon>
        <taxon>Carangaria</taxon>
        <taxon>Pleuronectiformes</taxon>
        <taxon>Pleuronectoidei</taxon>
        <taxon>Scophthalmidae</taxon>
        <taxon>Scophthalmus</taxon>
    </lineage>
</organism>
<dbReference type="GO" id="GO:0003723">
    <property type="term" value="F:RNA binding"/>
    <property type="evidence" value="ECO:0007669"/>
    <property type="project" value="UniProtKB-UniRule"/>
</dbReference>
<dbReference type="Pfam" id="PF00035">
    <property type="entry name" value="dsrm"/>
    <property type="match status" value="1"/>
</dbReference>
<protein>
    <recommendedName>
        <fullName evidence="3">DRBM domain-containing protein</fullName>
    </recommendedName>
</protein>
<dbReference type="Gene3D" id="3.30.160.20">
    <property type="match status" value="1"/>
</dbReference>
<dbReference type="SUPFAM" id="SSF54768">
    <property type="entry name" value="dsRNA-binding domain-like"/>
    <property type="match status" value="1"/>
</dbReference>
<accession>A0A8D3AYL8</accession>
<evidence type="ECO:0000313" key="4">
    <source>
        <dbReference type="Ensembl" id="ENSSMAP00000025643.2"/>
    </source>
</evidence>
<dbReference type="InterPro" id="IPR014720">
    <property type="entry name" value="dsRBD_dom"/>
</dbReference>
<evidence type="ECO:0000256" key="2">
    <source>
        <dbReference type="SAM" id="MobiDB-lite"/>
    </source>
</evidence>
<proteinExistence type="predicted"/>
<dbReference type="GeneTree" id="ENSGT00940000180712"/>
<reference evidence="4" key="1">
    <citation type="submission" date="2023-05" db="EMBL/GenBank/DDBJ databases">
        <title>High-quality long-read genome of Scophthalmus maximus.</title>
        <authorList>
            <person name="Lien S."/>
            <person name="Martinez P."/>
        </authorList>
    </citation>
    <scope>NUCLEOTIDE SEQUENCE [LARGE SCALE GENOMIC DNA]</scope>
</reference>